<dbReference type="AlphaFoldDB" id="A0A8R1DND5"/>
<evidence type="ECO:0000256" key="5">
    <source>
        <dbReference type="SAM" id="MobiDB-lite"/>
    </source>
</evidence>
<evidence type="ECO:0000313" key="7">
    <source>
        <dbReference type="Proteomes" id="UP000005237"/>
    </source>
</evidence>
<keyword evidence="7" id="KW-1185">Reference proteome</keyword>
<evidence type="ECO:0000256" key="4">
    <source>
        <dbReference type="RuleBase" id="RU367133"/>
    </source>
</evidence>
<keyword evidence="2 4" id="KW-0866">Nonsense-mediated mRNA decay</keyword>
<name>A0A8R1DND5_CAEJA</name>
<reference evidence="7" key="1">
    <citation type="submission" date="2010-08" db="EMBL/GenBank/DDBJ databases">
        <authorList>
            <consortium name="Caenorhabditis japonica Sequencing Consortium"/>
            <person name="Wilson R.K."/>
        </authorList>
    </citation>
    <scope>NUCLEOTIDE SEQUENCE [LARGE SCALE GENOMIC DNA]</scope>
    <source>
        <strain evidence="7">DF5081</strain>
    </source>
</reference>
<organism evidence="6 7">
    <name type="scientific">Caenorhabditis japonica</name>
    <dbReference type="NCBI Taxonomy" id="281687"/>
    <lineage>
        <taxon>Eukaryota</taxon>
        <taxon>Metazoa</taxon>
        <taxon>Ecdysozoa</taxon>
        <taxon>Nematoda</taxon>
        <taxon>Chromadorea</taxon>
        <taxon>Rhabditida</taxon>
        <taxon>Rhabditina</taxon>
        <taxon>Rhabditomorpha</taxon>
        <taxon>Rhabditoidea</taxon>
        <taxon>Rhabditidae</taxon>
        <taxon>Peloderinae</taxon>
        <taxon>Caenorhabditis</taxon>
    </lineage>
</organism>
<comment type="similarity">
    <text evidence="1 4">Belongs to the SMG8 family.</text>
</comment>
<sequence>MEIGDWILKARDLYSTQLDAKIKVVGVIGRDTPDHGKGDNINCYIRENVFPVASTQDETCTIRAHYSEDDQILFLVMNGVDDAANIRKFLKNDHQNYFEALAQSELQQIRMLHFLFISCHFILIFEQTSRIDLELLRFLRRANSARLQLRRKVNRKLVTAGLTEIPFSNRAMSELEGRVVIPRILIAFQRNNIRADVNPQKKRELYEKLEKHLDSQFNELLKTYELIDSGTSTLCHLHDTIPCVHLMNPRTVKRDIVCEMFDAVMMDAENRGVGSVQGLSSNNSFVMFLEENFRSEENEASLEHVIHLMDALLCILDGSIEDDGSEVYKSMSTLMRNFQKVQLEQAIRLYTNQYGRPMDRRGGVREEAEPMRIRSKEEHTAKFNEATQYIKSVVANNTEDVLAKLQARCDEMWQSDMRACETMSLMGRACVKKFHPSFGDQSVPEAKWQAHDAANTLVSTCVCGRKQAIRQEPFSVKEANFDFYDNNVEFKCCRRLWRYQFQLYQEDSEEKEDSIMWADRESNSLYAGAKKVRREEDDEDLEVAPLTDSLMEDDDSEEDVRVRTQSSSSSTCSDDDMYIRPSSSRRDDSNASKTEHDLCVEYAKRLQKLEAAEKNNEFIVDVPNSLNTGKLPLFPSWFLTSLGDSSLYGHGKGLKNQPNFKIGGEYLTPVVVLLPVDADTFNRDLIKFRNDEFGSRRIVSSGKDGDDSARVKLFVGFEYECSRGHRFFVDHNGEPLIYPKGSNVVRESAQRSALGDVLHSDLPIRRPCTCRKKPLKSAQLQKIHVVTPKAPVQISVNPQILIPGHEGVYGIGQNPLELHHSKYYILHLPAVYSGPSGTWIPEEYSPEKKGVWKGGAIKVTYKPVYSFHW</sequence>
<feature type="region of interest" description="Disordered" evidence="5">
    <location>
        <begin position="530"/>
        <end position="594"/>
    </location>
</feature>
<proteinExistence type="inferred from homology"/>
<protein>
    <recommendedName>
        <fullName evidence="3 4">Nonsense-mediated mRNA decay factor SMG8</fullName>
    </recommendedName>
</protein>
<feature type="compositionally biased region" description="Basic and acidic residues" evidence="5">
    <location>
        <begin position="584"/>
        <end position="594"/>
    </location>
</feature>
<evidence type="ECO:0000256" key="3">
    <source>
        <dbReference type="ARBA" id="ARBA00029509"/>
    </source>
</evidence>
<dbReference type="OMA" id="MHSGCPK"/>
<evidence type="ECO:0000256" key="1">
    <source>
        <dbReference type="ARBA" id="ARBA00006443"/>
    </source>
</evidence>
<dbReference type="GO" id="GO:0000184">
    <property type="term" value="P:nuclear-transcribed mRNA catabolic process, nonsense-mediated decay"/>
    <property type="evidence" value="ECO:0007669"/>
    <property type="project" value="UniProtKB-UniRule"/>
</dbReference>
<dbReference type="Proteomes" id="UP000005237">
    <property type="component" value="Unassembled WGS sequence"/>
</dbReference>
<evidence type="ECO:0000256" key="2">
    <source>
        <dbReference type="ARBA" id="ARBA00023161"/>
    </source>
</evidence>
<dbReference type="EnsemblMetazoa" id="CJA07584.1">
    <property type="protein sequence ID" value="CJA07584.1"/>
    <property type="gene ID" value="WBGene00126788"/>
</dbReference>
<evidence type="ECO:0000313" key="6">
    <source>
        <dbReference type="EnsemblMetazoa" id="CJA07584.1"/>
    </source>
</evidence>
<dbReference type="InterPro" id="IPR019354">
    <property type="entry name" value="SMG8-like"/>
</dbReference>
<comment type="function">
    <text evidence="4">Involved in nonsense-mediated decay (NMD) of mRNAs containing premature stop codons.</text>
</comment>
<dbReference type="Pfam" id="PF10220">
    <property type="entry name" value="Smg8_Smg9"/>
    <property type="match status" value="1"/>
</dbReference>
<accession>A0A8R1DND5</accession>
<dbReference type="PANTHER" id="PTHR13091">
    <property type="entry name" value="AMPLIFIED IN BREAST CANCER 2-RELATED"/>
    <property type="match status" value="1"/>
</dbReference>
<dbReference type="PANTHER" id="PTHR13091:SF0">
    <property type="entry name" value="NONSENSE-MEDIATED MRNA DECAY FACTOR SMG8"/>
    <property type="match status" value="1"/>
</dbReference>
<reference evidence="6" key="2">
    <citation type="submission" date="2022-06" db="UniProtKB">
        <authorList>
            <consortium name="EnsemblMetazoa"/>
        </authorList>
    </citation>
    <scope>IDENTIFICATION</scope>
    <source>
        <strain evidence="6">DF5081</strain>
    </source>
</reference>